<comment type="subunit">
    <text evidence="18">Heterodimer composed of ERCC1 and ERCC4/XPF. Interacts with SLX4/BTBD12; this interaction is direct and links the ERCC1-ERCC4/XPF complex to SLX4, which may coordinate the action of the structure-specific endonuclease during DNA repair.</text>
</comment>
<dbReference type="GeneTree" id="ENSGT00390000004394"/>
<comment type="cofactor">
    <cofactor evidence="1">
        <name>Mg(2+)</name>
        <dbReference type="ChEBI" id="CHEBI:18420"/>
    </cofactor>
</comment>
<dbReference type="GeneID" id="103382099"/>
<dbReference type="GO" id="GO:0000110">
    <property type="term" value="C:nucleotide-excision repair factor 1 complex"/>
    <property type="evidence" value="ECO:0007669"/>
    <property type="project" value="TreeGrafter"/>
</dbReference>
<dbReference type="FunFam" id="3.40.50.10130:FF:000002">
    <property type="entry name" value="DNA repair endonuclease XPF"/>
    <property type="match status" value="1"/>
</dbReference>
<evidence type="ECO:0000256" key="2">
    <source>
        <dbReference type="ARBA" id="ARBA00004123"/>
    </source>
</evidence>
<keyword evidence="14" id="KW-0238">DNA-binding</keyword>
<dbReference type="SMART" id="SM00891">
    <property type="entry name" value="ERCC4"/>
    <property type="match status" value="1"/>
</dbReference>
<dbReference type="GO" id="GO:0003697">
    <property type="term" value="F:single-stranded DNA binding"/>
    <property type="evidence" value="ECO:0007669"/>
    <property type="project" value="InterPro"/>
</dbReference>
<evidence type="ECO:0000256" key="8">
    <source>
        <dbReference type="ARBA" id="ARBA00022737"/>
    </source>
</evidence>
<dbReference type="KEGG" id="csem:103382099"/>
<dbReference type="Proteomes" id="UP000265120">
    <property type="component" value="Chromosome 8"/>
</dbReference>
<evidence type="ECO:0000256" key="9">
    <source>
        <dbReference type="ARBA" id="ARBA00022759"/>
    </source>
</evidence>
<dbReference type="GO" id="GO:0000724">
    <property type="term" value="P:double-strand break repair via homologous recombination"/>
    <property type="evidence" value="ECO:0007669"/>
    <property type="project" value="TreeGrafter"/>
</dbReference>
<evidence type="ECO:0000256" key="18">
    <source>
        <dbReference type="ARBA" id="ARBA00064560"/>
    </source>
</evidence>
<dbReference type="SUPFAM" id="SSF47781">
    <property type="entry name" value="RuvA domain 2-like"/>
    <property type="match status" value="1"/>
</dbReference>
<evidence type="ECO:0000256" key="4">
    <source>
        <dbReference type="ARBA" id="ARBA00010015"/>
    </source>
</evidence>
<dbReference type="OrthoDB" id="361020at2759"/>
<dbReference type="STRING" id="244447.ENSCSEP00000030704"/>
<reference evidence="23" key="3">
    <citation type="submission" date="2025-09" db="UniProtKB">
        <authorList>
            <consortium name="Ensembl"/>
        </authorList>
    </citation>
    <scope>IDENTIFICATION</scope>
</reference>
<dbReference type="OMA" id="THILDIM"/>
<dbReference type="SUPFAM" id="SSF52980">
    <property type="entry name" value="Restriction endonuclease-like"/>
    <property type="match status" value="1"/>
</dbReference>
<dbReference type="GO" id="GO:0000712">
    <property type="term" value="P:resolution of meiotic recombination intermediates"/>
    <property type="evidence" value="ECO:0007669"/>
    <property type="project" value="TreeGrafter"/>
</dbReference>
<sequence length="899" mass="102206">MAAPLLEFETEMFLSLFGSDGLLVVAEGLGIDRILLQFMRVYSEQDTLVLLLNTTTAEQEYFTEQLRVEGVNHLPRMVTSDVHSTERYNVYTEGGVLFVTSRILVVDFLTDRIPAHLISGILVYRAHKIIESCQEAFILRLFRQKNKTGFIKAFTDKATAFSSGFCQVERVMRNLFVKKLYLWPRFQASVNSALDRHKPEVVELHVSLTPTMRAIQSSILDIMGACLKELKQYNPSLEAEDLSLENTLGNAFEKTIRHYLDPLWHQLGAKTKALVQDLKVLRVLLLYLTQYDCITFLNLLESLRSSQKSFGFNSGWLFLDSSTSMFVNARSRVYRISESKKKLKVGAEAEKQKCASEVKRQLVLEKSPKWEALTEVLKEIEKENKNSQLEPGRVLICASDDRTCAQLQQYIRHGSDWLLNRLYARTVGKRDSAAAASLHLDLHRKDKNGLKKGTKGKEPIQKKITRTKSKSRPSLTLTQMVGKEESKEALILGSSEDEEDLMEEEEEQMKLDLSSDAYYGILKEPLTVIHPLKGCSDPHSLTRVLHEVEPSFVVLYDAEVSFVRQLEIYKACRPGKPLRVYFLIYGGSTEEQKYLTALSKEKRAFEHLIREKAVMVIPEEREGREDTNLDLARNLEPANATTNTRKAGGQEQPKEPSRVIVDMREFRSELPSLLHRRGLDIEPVTLEVGDYILTPDICVERKSVSDLIGSLQSGRLYTQCLSMTRYYRKPVLLIEFDPAKPFSLAARTEFRNDISSNDISSKLTLLTLHFPRLRILWCPSPHVTADLFLELKQGRPQPDATAAQAITAESDTVTESASLYNPGPYDFLLKMPGVSTKNYRSLIKNADSLADLVRLSQERLIEILGNTQNAKLLYDFLHNVADVPVPVQKNRQTSKEKKK</sequence>
<dbReference type="Gene3D" id="3.40.50.10130">
    <property type="match status" value="1"/>
</dbReference>
<dbReference type="Gene3D" id="1.10.150.20">
    <property type="entry name" value="5' to 3' exonuclease, C-terminal subdomain"/>
    <property type="match status" value="1"/>
</dbReference>
<evidence type="ECO:0000256" key="6">
    <source>
        <dbReference type="ARBA" id="ARBA00022553"/>
    </source>
</evidence>
<feature type="domain" description="ERCC4" evidence="22">
    <location>
        <begin position="658"/>
        <end position="738"/>
    </location>
</feature>
<dbReference type="CTD" id="2072"/>
<feature type="region of interest" description="Disordered" evidence="21">
    <location>
        <begin position="625"/>
        <end position="656"/>
    </location>
</feature>
<keyword evidence="5" id="KW-0158">Chromosome</keyword>
<dbReference type="GO" id="GO:0005694">
    <property type="term" value="C:chromosome"/>
    <property type="evidence" value="ECO:0007669"/>
    <property type="project" value="UniProtKB-SubCell"/>
</dbReference>
<evidence type="ECO:0000256" key="11">
    <source>
        <dbReference type="ARBA" id="ARBA00022801"/>
    </source>
</evidence>
<protein>
    <recommendedName>
        <fullName evidence="19">DNA repair endonuclease XPF</fullName>
    </recommendedName>
    <alternativeName>
        <fullName evidence="20">DNA excision repair protein ERCC-4</fullName>
    </alternativeName>
</protein>
<accession>A0A3P8WV94</accession>
<comment type="similarity">
    <text evidence="4">Belongs to the XPF family.</text>
</comment>
<dbReference type="AlphaFoldDB" id="A0A3P8WV94"/>
<keyword evidence="8" id="KW-0677">Repeat</keyword>
<reference evidence="23 24" key="1">
    <citation type="journal article" date="2014" name="Nat. Genet.">
        <title>Whole-genome sequence of a flatfish provides insights into ZW sex chromosome evolution and adaptation to a benthic lifestyle.</title>
        <authorList>
            <person name="Chen S."/>
            <person name="Zhang G."/>
            <person name="Shao C."/>
            <person name="Huang Q."/>
            <person name="Liu G."/>
            <person name="Zhang P."/>
            <person name="Song W."/>
            <person name="An N."/>
            <person name="Chalopin D."/>
            <person name="Volff J.N."/>
            <person name="Hong Y."/>
            <person name="Li Q."/>
            <person name="Sha Z."/>
            <person name="Zhou H."/>
            <person name="Xie M."/>
            <person name="Yu Q."/>
            <person name="Liu Y."/>
            <person name="Xiang H."/>
            <person name="Wang N."/>
            <person name="Wu K."/>
            <person name="Yang C."/>
            <person name="Zhou Q."/>
            <person name="Liao X."/>
            <person name="Yang L."/>
            <person name="Hu Q."/>
            <person name="Zhang J."/>
            <person name="Meng L."/>
            <person name="Jin L."/>
            <person name="Tian Y."/>
            <person name="Lian J."/>
            <person name="Yang J."/>
            <person name="Miao G."/>
            <person name="Liu S."/>
            <person name="Liang Z."/>
            <person name="Yan F."/>
            <person name="Li Y."/>
            <person name="Sun B."/>
            <person name="Zhang H."/>
            <person name="Zhang J."/>
            <person name="Zhu Y."/>
            <person name="Du M."/>
            <person name="Zhao Y."/>
            <person name="Schartl M."/>
            <person name="Tang Q."/>
            <person name="Wang J."/>
        </authorList>
    </citation>
    <scope>NUCLEOTIDE SEQUENCE</scope>
</reference>
<dbReference type="PANTHER" id="PTHR10150:SF0">
    <property type="entry name" value="DNA REPAIR ENDONUCLEASE XPF"/>
    <property type="match status" value="1"/>
</dbReference>
<evidence type="ECO:0000256" key="3">
    <source>
        <dbReference type="ARBA" id="ARBA00004286"/>
    </source>
</evidence>
<evidence type="ECO:0000256" key="5">
    <source>
        <dbReference type="ARBA" id="ARBA00022454"/>
    </source>
</evidence>
<keyword evidence="7" id="KW-0540">Nuclease</keyword>
<evidence type="ECO:0000256" key="12">
    <source>
        <dbReference type="ARBA" id="ARBA00022842"/>
    </source>
</evidence>
<dbReference type="InterPro" id="IPR006166">
    <property type="entry name" value="ERCC4_domain"/>
</dbReference>
<keyword evidence="13" id="KW-0007">Acetylation</keyword>
<dbReference type="CDD" id="cd20078">
    <property type="entry name" value="XPF_nuclease_XPF_euk"/>
    <property type="match status" value="1"/>
</dbReference>
<keyword evidence="9" id="KW-0255">Endonuclease</keyword>
<dbReference type="InterPro" id="IPR006167">
    <property type="entry name" value="XPF"/>
</dbReference>
<dbReference type="RefSeq" id="XP_008312988.1">
    <property type="nucleotide sequence ID" value="XM_008314766.3"/>
</dbReference>
<evidence type="ECO:0000256" key="13">
    <source>
        <dbReference type="ARBA" id="ARBA00022990"/>
    </source>
</evidence>
<keyword evidence="11" id="KW-0378">Hydrolase</keyword>
<evidence type="ECO:0000259" key="22">
    <source>
        <dbReference type="SMART" id="SM00891"/>
    </source>
</evidence>
<name>A0A3P8WV94_CYNSE</name>
<keyword evidence="6" id="KW-0597">Phosphoprotein</keyword>
<dbReference type="GO" id="GO:0003684">
    <property type="term" value="F:damaged DNA binding"/>
    <property type="evidence" value="ECO:0007669"/>
    <property type="project" value="TreeGrafter"/>
</dbReference>
<evidence type="ECO:0000256" key="14">
    <source>
        <dbReference type="ARBA" id="ARBA00023125"/>
    </source>
</evidence>
<organism evidence="23 24">
    <name type="scientific">Cynoglossus semilaevis</name>
    <name type="common">Tongue sole</name>
    <dbReference type="NCBI Taxonomy" id="244447"/>
    <lineage>
        <taxon>Eukaryota</taxon>
        <taxon>Metazoa</taxon>
        <taxon>Chordata</taxon>
        <taxon>Craniata</taxon>
        <taxon>Vertebrata</taxon>
        <taxon>Euteleostomi</taxon>
        <taxon>Actinopterygii</taxon>
        <taxon>Neopterygii</taxon>
        <taxon>Teleostei</taxon>
        <taxon>Neoteleostei</taxon>
        <taxon>Acanthomorphata</taxon>
        <taxon>Carangaria</taxon>
        <taxon>Pleuronectiformes</taxon>
        <taxon>Pleuronectoidei</taxon>
        <taxon>Cynoglossidae</taxon>
        <taxon>Cynoglossinae</taxon>
        <taxon>Cynoglossus</taxon>
    </lineage>
</organism>
<evidence type="ECO:0000256" key="19">
    <source>
        <dbReference type="ARBA" id="ARBA00072370"/>
    </source>
</evidence>
<dbReference type="Pfam" id="PF02732">
    <property type="entry name" value="ERCC4"/>
    <property type="match status" value="1"/>
</dbReference>
<dbReference type="GO" id="GO:1901255">
    <property type="term" value="P:nucleotide-excision repair involved in interstrand cross-link repair"/>
    <property type="evidence" value="ECO:0007669"/>
    <property type="project" value="TreeGrafter"/>
</dbReference>
<reference evidence="23" key="2">
    <citation type="submission" date="2025-08" db="UniProtKB">
        <authorList>
            <consortium name="Ensembl"/>
        </authorList>
    </citation>
    <scope>IDENTIFICATION</scope>
</reference>
<evidence type="ECO:0000313" key="24">
    <source>
        <dbReference type="Proteomes" id="UP000265120"/>
    </source>
</evidence>
<evidence type="ECO:0000313" key="23">
    <source>
        <dbReference type="Ensembl" id="ENSCSEP00000030704.1"/>
    </source>
</evidence>
<dbReference type="FunFam" id="1.10.150.20:FF:000040">
    <property type="entry name" value="DNA repair endonuclease XPF isoform X2"/>
    <property type="match status" value="1"/>
</dbReference>
<dbReference type="Ensembl" id="ENSCSET00000031110.1">
    <property type="protein sequence ID" value="ENSCSEP00000030704.1"/>
    <property type="gene ID" value="ENSCSEG00000019658.1"/>
</dbReference>
<evidence type="ECO:0000256" key="10">
    <source>
        <dbReference type="ARBA" id="ARBA00022763"/>
    </source>
</evidence>
<dbReference type="GO" id="GO:0009411">
    <property type="term" value="P:response to UV"/>
    <property type="evidence" value="ECO:0007669"/>
    <property type="project" value="UniProtKB-ARBA"/>
</dbReference>
<proteinExistence type="inferred from homology"/>
<keyword evidence="10" id="KW-0227">DNA damage</keyword>
<keyword evidence="16" id="KW-0539">Nucleus</keyword>
<keyword evidence="12" id="KW-0460">Magnesium</keyword>
<dbReference type="InParanoid" id="A0A3P8WV94"/>
<keyword evidence="24" id="KW-1185">Reference proteome</keyword>
<dbReference type="NCBIfam" id="TIGR00596">
    <property type="entry name" value="rad1"/>
    <property type="match status" value="1"/>
</dbReference>
<evidence type="ECO:0000256" key="16">
    <source>
        <dbReference type="ARBA" id="ARBA00023242"/>
    </source>
</evidence>
<evidence type="ECO:0000256" key="21">
    <source>
        <dbReference type="SAM" id="MobiDB-lite"/>
    </source>
</evidence>
<evidence type="ECO:0000256" key="7">
    <source>
        <dbReference type="ARBA" id="ARBA00022722"/>
    </source>
</evidence>
<dbReference type="PANTHER" id="PTHR10150">
    <property type="entry name" value="DNA REPAIR ENDONUCLEASE XPF"/>
    <property type="match status" value="1"/>
</dbReference>
<dbReference type="InterPro" id="IPR047520">
    <property type="entry name" value="XPF_nuclease"/>
</dbReference>
<comment type="subcellular location">
    <subcellularLocation>
        <location evidence="3">Chromosome</location>
    </subcellularLocation>
    <subcellularLocation>
        <location evidence="2">Nucleus</location>
    </subcellularLocation>
</comment>
<evidence type="ECO:0000256" key="1">
    <source>
        <dbReference type="ARBA" id="ARBA00001946"/>
    </source>
</evidence>
<keyword evidence="15" id="KW-0234">DNA repair</keyword>
<evidence type="ECO:0000256" key="20">
    <source>
        <dbReference type="ARBA" id="ARBA00078823"/>
    </source>
</evidence>
<evidence type="ECO:0000256" key="15">
    <source>
        <dbReference type="ARBA" id="ARBA00023204"/>
    </source>
</evidence>
<evidence type="ECO:0000256" key="17">
    <source>
        <dbReference type="ARBA" id="ARBA00060353"/>
    </source>
</evidence>
<dbReference type="InterPro" id="IPR011335">
    <property type="entry name" value="Restrct_endonuc-II-like"/>
</dbReference>
<dbReference type="InterPro" id="IPR010994">
    <property type="entry name" value="RuvA_2-like"/>
</dbReference>
<comment type="function">
    <text evidence="17">Catalytic component of a structure-specific DNA repair endonuclease responsible for the 5-prime incision during DNA repair, and which is essential for nucleotide excision repair (NER) and interstrand cross-link (ICL) repair.</text>
</comment>
<dbReference type="GO" id="GO:0000014">
    <property type="term" value="F:single-stranded DNA endodeoxyribonuclease activity"/>
    <property type="evidence" value="ECO:0007669"/>
    <property type="project" value="TreeGrafter"/>
</dbReference>